<comment type="subcellular location">
    <subcellularLocation>
        <location evidence="1">Membrane</location>
        <topology evidence="1">Multi-pass membrane protein</topology>
    </subcellularLocation>
</comment>
<feature type="compositionally biased region" description="Basic residues" evidence="5">
    <location>
        <begin position="898"/>
        <end position="913"/>
    </location>
</feature>
<evidence type="ECO:0000256" key="5">
    <source>
        <dbReference type="SAM" id="MobiDB-lite"/>
    </source>
</evidence>
<evidence type="ECO:0000313" key="8">
    <source>
        <dbReference type="EMBL" id="KAF5953333.1"/>
    </source>
</evidence>
<reference evidence="9" key="1">
    <citation type="journal article" date="2020" name="Nat. Commun.">
        <title>Genome assembly of wild tea tree DASZ reveals pedigree and selection history of tea varieties.</title>
        <authorList>
            <person name="Zhang W."/>
            <person name="Zhang Y."/>
            <person name="Qiu H."/>
            <person name="Guo Y."/>
            <person name="Wan H."/>
            <person name="Zhang X."/>
            <person name="Scossa F."/>
            <person name="Alseekh S."/>
            <person name="Zhang Q."/>
            <person name="Wang P."/>
            <person name="Xu L."/>
            <person name="Schmidt M.H."/>
            <person name="Jia X."/>
            <person name="Li D."/>
            <person name="Zhu A."/>
            <person name="Guo F."/>
            <person name="Chen W."/>
            <person name="Ni D."/>
            <person name="Usadel B."/>
            <person name="Fernie A.R."/>
            <person name="Wen W."/>
        </authorList>
    </citation>
    <scope>NUCLEOTIDE SEQUENCE [LARGE SCALE GENOMIC DNA]</scope>
    <source>
        <strain evidence="9">cv. G240</strain>
    </source>
</reference>
<feature type="compositionally biased region" description="Pro residues" evidence="5">
    <location>
        <begin position="789"/>
        <end position="808"/>
    </location>
</feature>
<dbReference type="EMBL" id="JACBKZ010000003">
    <property type="protein sequence ID" value="KAF5953333.1"/>
    <property type="molecule type" value="Genomic_DNA"/>
</dbReference>
<evidence type="ECO:0000313" key="9">
    <source>
        <dbReference type="Proteomes" id="UP000593564"/>
    </source>
</evidence>
<feature type="transmembrane region" description="Helical" evidence="6">
    <location>
        <begin position="553"/>
        <end position="577"/>
    </location>
</feature>
<dbReference type="Pfam" id="PF00999">
    <property type="entry name" value="Na_H_Exchanger"/>
    <property type="match status" value="1"/>
</dbReference>
<evidence type="ECO:0000256" key="4">
    <source>
        <dbReference type="ARBA" id="ARBA00023136"/>
    </source>
</evidence>
<feature type="compositionally biased region" description="Basic residues" evidence="5">
    <location>
        <begin position="750"/>
        <end position="765"/>
    </location>
</feature>
<sequence length="944" mass="103160">VGVVTAQHVNDAEIALQGAEKDVSVSYVDCAETIVQQSEDELVEEGKLIQGNSGGGVIEREIDVQIDATSLSFEEPKSLSSDSDQENGKISLESSKDTEIDSEKSKNMVQTKKQDLQKDLTREGSPFNAPKALLKKSSRFFSASYFFSDGTEFTPAIPFPWKQLPKLVVGSLLIGAGIAFYTNRVERINQLFLQPDIITAGIDEVSSNTKPLIRQIRKLPKRVNEEEASLFDMSWLLFASVIYVPIFQKIPGDKFGMVHRGLAWLLQKDGIQMPLSELFYIQSCSWIFDCCHIDWTLWSLSIIHHVHETKAIAEFEVVFLMFNIGLELSVERLSSMKKYVFGLGSAQVLVTAVVVGLVSRFIAGQPSPAAIIIGDGLALSSTAVVLQVTVNEQLCIAGMRYLCGLRNYVDLGCHEVNELLLVEFTVSSDTVGFQAIAEPLGLAAVKAIVAITAIIAGGRLPLWPIYKQVAENQNAEIFSANRRLVILGTSLLTARTGLSMTLGAFLADLAPYRGLLLGLFFMMVGMSIDPKLFVSNFPVIMGTLPLLIGGKTILVAVAGRLFGISIISAIRVGLLLAPGREFAFVAFGEAVNQPPPATIFHHCLPPPPPITHSLPPPTTTTHHPPATTTTYHPPPPPTCHPLATTTHPSLPRPPLPTCHSPTTRHYHPPPATTTRHLLATTTHHPPATTIHHSPPPATRHHQPLAAHPPPPPTTRHHHPLPTRHPPATTHHPPPPPAQHHPPPATVTHPPTHHYHHPPPTCHHHPPPATTATTTHHRPLATTHHLSPSPTHPPSPSPPATTTHPPPPTTTRHQPPTYHPSSATHSLPPATVTHPPPPSPPPATYPPPPVIHHPPATTRHLPTTTRHLPPTSHHHHTTHHPPPPPTRYHPPPATVTHPPTHHHHPLPTTHRHHFPPPSSAATCHHLSFLILFYIFKHFVNYQTRL</sequence>
<comment type="caution">
    <text evidence="8">The sequence shown here is derived from an EMBL/GenBank/DDBJ whole genome shotgun (WGS) entry which is preliminary data.</text>
</comment>
<feature type="transmembrane region" description="Helical" evidence="6">
    <location>
        <begin position="484"/>
        <end position="507"/>
    </location>
</feature>
<evidence type="ECO:0000259" key="7">
    <source>
        <dbReference type="Pfam" id="PF00999"/>
    </source>
</evidence>
<dbReference type="PANTHER" id="PTHR46157">
    <property type="entry name" value="K(+) EFFLUX ANTIPORTER 3, CHLOROPLASTIC"/>
    <property type="match status" value="1"/>
</dbReference>
<feature type="compositionally biased region" description="Pro residues" evidence="5">
    <location>
        <begin position="833"/>
        <end position="851"/>
    </location>
</feature>
<protein>
    <recommendedName>
        <fullName evidence="7">Cation/H+ exchanger transmembrane domain-containing protein</fullName>
    </recommendedName>
</protein>
<evidence type="ECO:0000256" key="2">
    <source>
        <dbReference type="ARBA" id="ARBA00022692"/>
    </source>
</evidence>
<keyword evidence="4 6" id="KW-0472">Membrane</keyword>
<dbReference type="GO" id="GO:0015386">
    <property type="term" value="F:potassium:proton antiporter activity"/>
    <property type="evidence" value="ECO:0007669"/>
    <property type="project" value="TreeGrafter"/>
</dbReference>
<dbReference type="InterPro" id="IPR038770">
    <property type="entry name" value="Na+/solute_symporter_sf"/>
</dbReference>
<keyword evidence="2 6" id="KW-0812">Transmembrane</keyword>
<feature type="compositionally biased region" description="Low complexity" evidence="5">
    <location>
        <begin position="619"/>
        <end position="631"/>
    </location>
</feature>
<feature type="non-terminal residue" evidence="8">
    <location>
        <position position="944"/>
    </location>
</feature>
<feature type="compositionally biased region" description="Low complexity" evidence="5">
    <location>
        <begin position="852"/>
        <end position="870"/>
    </location>
</feature>
<dbReference type="GO" id="GO:0009507">
    <property type="term" value="C:chloroplast"/>
    <property type="evidence" value="ECO:0007669"/>
    <property type="project" value="TreeGrafter"/>
</dbReference>
<gene>
    <name evidence="8" type="ORF">HYC85_006189</name>
</gene>
<dbReference type="AlphaFoldDB" id="A0A7J7HKG5"/>
<feature type="region of interest" description="Disordered" evidence="5">
    <location>
        <begin position="610"/>
        <end position="916"/>
    </location>
</feature>
<feature type="compositionally biased region" description="Basic and acidic residues" evidence="5">
    <location>
        <begin position="94"/>
        <end position="122"/>
    </location>
</feature>
<keyword evidence="9" id="KW-1185">Reference proteome</keyword>
<feature type="compositionally biased region" description="Low complexity" evidence="5">
    <location>
        <begin position="769"/>
        <end position="788"/>
    </location>
</feature>
<feature type="domain" description="Cation/H+ exchanger transmembrane" evidence="7">
    <location>
        <begin position="299"/>
        <end position="587"/>
    </location>
</feature>
<feature type="compositionally biased region" description="Low complexity" evidence="5">
    <location>
        <begin position="672"/>
        <end position="692"/>
    </location>
</feature>
<dbReference type="GO" id="GO:0016020">
    <property type="term" value="C:membrane"/>
    <property type="evidence" value="ECO:0007669"/>
    <property type="project" value="UniProtKB-SubCell"/>
</dbReference>
<feature type="region of interest" description="Disordered" evidence="5">
    <location>
        <begin position="73"/>
        <end position="124"/>
    </location>
</feature>
<reference evidence="8 9" key="2">
    <citation type="submission" date="2020-07" db="EMBL/GenBank/DDBJ databases">
        <title>Genome assembly of wild tea tree DASZ reveals pedigree and selection history of tea varieties.</title>
        <authorList>
            <person name="Zhang W."/>
        </authorList>
    </citation>
    <scope>NUCLEOTIDE SEQUENCE [LARGE SCALE GENOMIC DNA]</scope>
    <source>
        <strain evidence="9">cv. G240</strain>
        <tissue evidence="8">Leaf</tissue>
    </source>
</reference>
<feature type="compositionally biased region" description="Polar residues" evidence="5">
    <location>
        <begin position="73"/>
        <end position="82"/>
    </location>
</feature>
<feature type="compositionally biased region" description="Pro residues" evidence="5">
    <location>
        <begin position="731"/>
        <end position="744"/>
    </location>
</feature>
<dbReference type="InterPro" id="IPR006153">
    <property type="entry name" value="Cation/H_exchanger_TM"/>
</dbReference>
<evidence type="ECO:0000256" key="3">
    <source>
        <dbReference type="ARBA" id="ARBA00022989"/>
    </source>
</evidence>
<evidence type="ECO:0000256" key="6">
    <source>
        <dbReference type="SAM" id="Phobius"/>
    </source>
</evidence>
<dbReference type="Gene3D" id="1.20.1530.20">
    <property type="match status" value="1"/>
</dbReference>
<evidence type="ECO:0000256" key="1">
    <source>
        <dbReference type="ARBA" id="ARBA00004141"/>
    </source>
</evidence>
<dbReference type="PANTHER" id="PTHR46157:SF2">
    <property type="entry name" value="K(+) EFFLUX ANTIPORTER 1, CHLOROPLASTIC-RELATED"/>
    <property type="match status" value="1"/>
</dbReference>
<organism evidence="8 9">
    <name type="scientific">Camellia sinensis</name>
    <name type="common">Tea plant</name>
    <name type="synonym">Thea sinensis</name>
    <dbReference type="NCBI Taxonomy" id="4442"/>
    <lineage>
        <taxon>Eukaryota</taxon>
        <taxon>Viridiplantae</taxon>
        <taxon>Streptophyta</taxon>
        <taxon>Embryophyta</taxon>
        <taxon>Tracheophyta</taxon>
        <taxon>Spermatophyta</taxon>
        <taxon>Magnoliopsida</taxon>
        <taxon>eudicotyledons</taxon>
        <taxon>Gunneridae</taxon>
        <taxon>Pentapetalae</taxon>
        <taxon>asterids</taxon>
        <taxon>Ericales</taxon>
        <taxon>Theaceae</taxon>
        <taxon>Camellia</taxon>
    </lineage>
</organism>
<keyword evidence="3 6" id="KW-1133">Transmembrane helix</keyword>
<accession>A0A7J7HKG5</accession>
<feature type="transmembrane region" description="Helical" evidence="6">
    <location>
        <begin position="443"/>
        <end position="464"/>
    </location>
</feature>
<dbReference type="Proteomes" id="UP000593564">
    <property type="component" value="Unassembled WGS sequence"/>
</dbReference>
<feature type="compositionally biased region" description="Pro residues" evidence="5">
    <location>
        <begin position="879"/>
        <end position="892"/>
    </location>
</feature>
<proteinExistence type="predicted"/>
<name>A0A7J7HKG5_CAMSI</name>
<feature type="compositionally biased region" description="Low complexity" evidence="5">
    <location>
        <begin position="809"/>
        <end position="819"/>
    </location>
</feature>